<dbReference type="RefSeq" id="WP_004836560.1">
    <property type="nucleotide sequence ID" value="NZ_CAMPNK010000009.1"/>
</dbReference>
<accession>A0A133KI34</accession>
<dbReference type="OrthoDB" id="9811532at2"/>
<reference evidence="3" key="1">
    <citation type="submission" date="2016-01" db="EMBL/GenBank/DDBJ databases">
        <authorList>
            <person name="Mitreva M."/>
            <person name="Pepin K.H."/>
            <person name="Mihindukulasuriya K.A."/>
            <person name="Fulton R."/>
            <person name="Fronick C."/>
            <person name="O'Laughlin M."/>
            <person name="Miner T."/>
            <person name="Herter B."/>
            <person name="Rosa B.A."/>
            <person name="Cordes M."/>
            <person name="Tomlinson C."/>
            <person name="Wollam A."/>
            <person name="Palsikar V.B."/>
            <person name="Mardis E.R."/>
            <person name="Wilson R.K."/>
        </authorList>
    </citation>
    <scope>NUCLEOTIDE SEQUENCE [LARGE SCALE GENOMIC DNA]</scope>
    <source>
        <strain evidence="3">MJR8151</strain>
    </source>
</reference>
<dbReference type="PROSITE" id="PS50889">
    <property type="entry name" value="S4"/>
    <property type="match status" value="1"/>
</dbReference>
<organism evidence="2 3">
    <name type="scientific">Anaerococcus tetradius</name>
    <dbReference type="NCBI Taxonomy" id="33036"/>
    <lineage>
        <taxon>Bacteria</taxon>
        <taxon>Bacillati</taxon>
        <taxon>Bacillota</taxon>
        <taxon>Tissierellia</taxon>
        <taxon>Tissierellales</taxon>
        <taxon>Peptoniphilaceae</taxon>
        <taxon>Anaerococcus</taxon>
    </lineage>
</organism>
<keyword evidence="3" id="KW-1185">Reference proteome</keyword>
<dbReference type="Gene3D" id="3.10.290.10">
    <property type="entry name" value="RNA-binding S4 domain"/>
    <property type="match status" value="1"/>
</dbReference>
<dbReference type="GO" id="GO:0003723">
    <property type="term" value="F:RNA binding"/>
    <property type="evidence" value="ECO:0007669"/>
    <property type="project" value="UniProtKB-KW"/>
</dbReference>
<dbReference type="PATRIC" id="fig|33036.3.peg.258"/>
<sequence>MEKIEFYAEEISLKDLLKATNIIPTGGLAKNIIKDEGVLLNGELCHIPGKKLHKKDLVVFDDFEITIV</sequence>
<evidence type="ECO:0000313" key="2">
    <source>
        <dbReference type="EMBL" id="KWZ79197.1"/>
    </source>
</evidence>
<evidence type="ECO:0000256" key="1">
    <source>
        <dbReference type="PROSITE-ProRule" id="PRU00182"/>
    </source>
</evidence>
<keyword evidence="1" id="KW-0694">RNA-binding</keyword>
<protein>
    <submittedName>
        <fullName evidence="2">S4 domain protein</fullName>
    </submittedName>
</protein>
<comment type="caution">
    <text evidence="2">The sequence shown here is derived from an EMBL/GenBank/DDBJ whole genome shotgun (WGS) entry which is preliminary data.</text>
</comment>
<proteinExistence type="predicted"/>
<dbReference type="Pfam" id="PF13275">
    <property type="entry name" value="S4_2"/>
    <property type="match status" value="1"/>
</dbReference>
<dbReference type="STRING" id="33036.HMPREF3200_00255"/>
<dbReference type="AlphaFoldDB" id="A0A133KI34"/>
<gene>
    <name evidence="2" type="ORF">HMPREF3200_00255</name>
</gene>
<dbReference type="SUPFAM" id="SSF55174">
    <property type="entry name" value="Alpha-L RNA-binding motif"/>
    <property type="match status" value="1"/>
</dbReference>
<dbReference type="EMBL" id="LRPM01000005">
    <property type="protein sequence ID" value="KWZ79197.1"/>
    <property type="molecule type" value="Genomic_DNA"/>
</dbReference>
<dbReference type="InterPro" id="IPR036986">
    <property type="entry name" value="S4_RNA-bd_sf"/>
</dbReference>
<evidence type="ECO:0000313" key="3">
    <source>
        <dbReference type="Proteomes" id="UP000070383"/>
    </source>
</evidence>
<name>A0A133KI34_9FIRM</name>
<dbReference type="Proteomes" id="UP000070383">
    <property type="component" value="Unassembled WGS sequence"/>
</dbReference>